<dbReference type="InterPro" id="IPR027417">
    <property type="entry name" value="P-loop_NTPase"/>
</dbReference>
<protein>
    <submittedName>
        <fullName evidence="8">Alpha/beta fold hydrolase</fullName>
    </submittedName>
</protein>
<comment type="similarity">
    <text evidence="1">Belongs to the ABC transporter superfamily.</text>
</comment>
<keyword evidence="9" id="KW-1185">Reference proteome</keyword>
<keyword evidence="5" id="KW-0067">ATP-binding</keyword>
<dbReference type="InterPro" id="IPR013736">
    <property type="entry name" value="Xaa-Pro_dipept_C"/>
</dbReference>
<dbReference type="SUPFAM" id="SSF52540">
    <property type="entry name" value="P-loop containing nucleoside triphosphate hydrolases"/>
    <property type="match status" value="1"/>
</dbReference>
<evidence type="ECO:0000256" key="1">
    <source>
        <dbReference type="ARBA" id="ARBA00005417"/>
    </source>
</evidence>
<keyword evidence="3" id="KW-0547">Nucleotide-binding</keyword>
<keyword evidence="6" id="KW-1133">Transmembrane helix</keyword>
<dbReference type="SUPFAM" id="SSF49785">
    <property type="entry name" value="Galactose-binding domain-like"/>
    <property type="match status" value="1"/>
</dbReference>
<dbReference type="PRINTS" id="PR00111">
    <property type="entry name" value="ABHYDROLASE"/>
</dbReference>
<keyword evidence="2" id="KW-0813">Transport</keyword>
<dbReference type="SMART" id="SM00382">
    <property type="entry name" value="AAA"/>
    <property type="match status" value="1"/>
</dbReference>
<dbReference type="InterPro" id="IPR017871">
    <property type="entry name" value="ABC_transporter-like_CS"/>
</dbReference>
<dbReference type="RefSeq" id="WP_377932273.1">
    <property type="nucleotide sequence ID" value="NZ_JBHUEA010000004.1"/>
</dbReference>
<dbReference type="PROSITE" id="PS50893">
    <property type="entry name" value="ABC_TRANSPORTER_2"/>
    <property type="match status" value="1"/>
</dbReference>
<dbReference type="Gene3D" id="3.40.50.1820">
    <property type="entry name" value="alpha/beta hydrolase"/>
    <property type="match status" value="1"/>
</dbReference>
<keyword evidence="6" id="KW-0812">Transmembrane</keyword>
<dbReference type="Gene3D" id="2.60.120.260">
    <property type="entry name" value="Galactose-binding domain-like"/>
    <property type="match status" value="1"/>
</dbReference>
<reference evidence="9" key="1">
    <citation type="journal article" date="2019" name="Int. J. Syst. Evol. Microbiol.">
        <title>The Global Catalogue of Microorganisms (GCM) 10K type strain sequencing project: providing services to taxonomists for standard genome sequencing and annotation.</title>
        <authorList>
            <consortium name="The Broad Institute Genomics Platform"/>
            <consortium name="The Broad Institute Genome Sequencing Center for Infectious Disease"/>
            <person name="Wu L."/>
            <person name="Ma J."/>
        </authorList>
    </citation>
    <scope>NUCLEOTIDE SEQUENCE [LARGE SCALE GENOMIC DNA]</scope>
    <source>
        <strain evidence="9">CGMCC 1.12471</strain>
    </source>
</reference>
<evidence type="ECO:0000313" key="9">
    <source>
        <dbReference type="Proteomes" id="UP001597347"/>
    </source>
</evidence>
<evidence type="ECO:0000259" key="7">
    <source>
        <dbReference type="PROSITE" id="PS50893"/>
    </source>
</evidence>
<dbReference type="InterPro" id="IPR029058">
    <property type="entry name" value="AB_hydrolase_fold"/>
</dbReference>
<organism evidence="8 9">
    <name type="scientific">Amnibacterium endophyticum</name>
    <dbReference type="NCBI Taxonomy" id="2109337"/>
    <lineage>
        <taxon>Bacteria</taxon>
        <taxon>Bacillati</taxon>
        <taxon>Actinomycetota</taxon>
        <taxon>Actinomycetes</taxon>
        <taxon>Micrococcales</taxon>
        <taxon>Microbacteriaceae</taxon>
        <taxon>Amnibacterium</taxon>
    </lineage>
</organism>
<keyword evidence="4 8" id="KW-0378">Hydrolase</keyword>
<accession>A0ABW4LCN0</accession>
<dbReference type="EMBL" id="JBHUEA010000004">
    <property type="protein sequence ID" value="MFD1720699.1"/>
    <property type="molecule type" value="Genomic_DNA"/>
</dbReference>
<comment type="caution">
    <text evidence="8">The sequence shown here is derived from an EMBL/GenBank/DDBJ whole genome shotgun (WGS) entry which is preliminary data.</text>
</comment>
<evidence type="ECO:0000256" key="4">
    <source>
        <dbReference type="ARBA" id="ARBA00022801"/>
    </source>
</evidence>
<dbReference type="PANTHER" id="PTHR43335">
    <property type="entry name" value="ABC TRANSPORTER, ATP-BINDING PROTEIN"/>
    <property type="match status" value="1"/>
</dbReference>
<proteinExistence type="inferred from homology"/>
<keyword evidence="6" id="KW-0472">Membrane</keyword>
<dbReference type="PROSITE" id="PS00211">
    <property type="entry name" value="ABC_TRANSPORTER_1"/>
    <property type="match status" value="1"/>
</dbReference>
<dbReference type="InterPro" id="IPR000073">
    <property type="entry name" value="AB_hydrolase_1"/>
</dbReference>
<dbReference type="Gene3D" id="3.40.50.300">
    <property type="entry name" value="P-loop containing nucleotide triphosphate hydrolases"/>
    <property type="match status" value="1"/>
</dbReference>
<dbReference type="Pfam" id="PF02129">
    <property type="entry name" value="Peptidase_S15"/>
    <property type="match status" value="1"/>
</dbReference>
<sequence length="901" mass="93273">MVGSWSGRRRALAVVVAALVVAAIGVAAAVVVPRLTGPARPALAAPVARFVSVPESPTSTQRIRLDTSLYLPATRPAPAVLLAHAFGQDKGDLAGEARRLQREGYAVLTYSARGFGASGGRIGLDSLDGEVPDARALIDVLDARRDVLHRDGDPVVAVVGASYGGALALMAGATDPRVDAVVAGITWYDLGQALVPWTSGWARGVEPERTVKAAWLARLFGTAAADDAAGPCARFTPQVCALYRTLVTGGPFTAADQALLERSSPESVLGGMTAPTLLLQGLNDSLFTLRQADLNAGAIRRAGAPVQVQWFAGGHDGGGTAGTEQAVDDFLDARLRHPQEPVSTRFTYTVPAGATSFEEQHSTGRYPGLDARDAEVLPLDGGERTVVNPPGGQPASVTSLPGIGAATDLGRTASGLLSRTNPPNQAARFVSEPLTSSVVLTGAAQASVDITTTSAQPQDVVLFAQLTAVTGSQRRPLPGGVAPVHVRLPPGGARIRVWLPGTVWRFAPGDRVELTLRTTDSQFLGSTEPATYRLSADAVALPRLGSAPSAGTVFRPTRGQLDRIALLALLIAALLAAALIGGRVRTAAARRAEARGQVDDAPPLLVRGLTKRFRSGFTAVDDAAFTVERGQVVGLLGENGAGKTTTMRMVLGLTRPDAGSIEAFGVPVVPGSPVLRRVGAFVEGPGFLPHLSGRRNLRLHWAATGRPAREARLGEALAVADLGGAIRRRVGGYSQGMRQRLAIAQAMLGMPDLLVLDEPTNGLDPTQIVALRDVLRRYAEGGRTVVVSSHLLGEVEQTCSHVVVMSHGRVIAAGPVEEIAGGAEQVVVEVGDVDAAVAALTGAGARAVDGGGGTVRVEGGALGTAEVVALLVGAGVALTGLRRERRLEDAFLDLIAEPEPA</sequence>
<dbReference type="InterPro" id="IPR000383">
    <property type="entry name" value="Xaa-Pro-like_dom"/>
</dbReference>
<dbReference type="GO" id="GO:0016787">
    <property type="term" value="F:hydrolase activity"/>
    <property type="evidence" value="ECO:0007669"/>
    <property type="project" value="UniProtKB-KW"/>
</dbReference>
<feature type="transmembrane region" description="Helical" evidence="6">
    <location>
        <begin position="564"/>
        <end position="582"/>
    </location>
</feature>
<evidence type="ECO:0000256" key="5">
    <source>
        <dbReference type="ARBA" id="ARBA00022840"/>
    </source>
</evidence>
<evidence type="ECO:0000256" key="3">
    <source>
        <dbReference type="ARBA" id="ARBA00022741"/>
    </source>
</evidence>
<dbReference type="InterPro" id="IPR003593">
    <property type="entry name" value="AAA+_ATPase"/>
</dbReference>
<evidence type="ECO:0000256" key="6">
    <source>
        <dbReference type="SAM" id="Phobius"/>
    </source>
</evidence>
<gene>
    <name evidence="8" type="ORF">ACFSBI_03995</name>
</gene>
<feature type="domain" description="ABC transporter" evidence="7">
    <location>
        <begin position="604"/>
        <end position="832"/>
    </location>
</feature>
<dbReference type="InterPro" id="IPR003439">
    <property type="entry name" value="ABC_transporter-like_ATP-bd"/>
</dbReference>
<name>A0ABW4LCN0_9MICO</name>
<dbReference type="SMART" id="SM00939">
    <property type="entry name" value="PepX_C"/>
    <property type="match status" value="1"/>
</dbReference>
<dbReference type="InterPro" id="IPR008979">
    <property type="entry name" value="Galactose-bd-like_sf"/>
</dbReference>
<dbReference type="PANTHER" id="PTHR43335:SF4">
    <property type="entry name" value="ABC TRANSPORTER, ATP-BINDING PROTEIN"/>
    <property type="match status" value="1"/>
</dbReference>
<dbReference type="SUPFAM" id="SSF53474">
    <property type="entry name" value="alpha/beta-Hydrolases"/>
    <property type="match status" value="1"/>
</dbReference>
<evidence type="ECO:0000313" key="8">
    <source>
        <dbReference type="EMBL" id="MFD1720699.1"/>
    </source>
</evidence>
<dbReference type="Pfam" id="PF00005">
    <property type="entry name" value="ABC_tran"/>
    <property type="match status" value="1"/>
</dbReference>
<dbReference type="Proteomes" id="UP001597347">
    <property type="component" value="Unassembled WGS sequence"/>
</dbReference>
<evidence type="ECO:0000256" key="2">
    <source>
        <dbReference type="ARBA" id="ARBA00022448"/>
    </source>
</evidence>